<evidence type="ECO:0000259" key="12">
    <source>
        <dbReference type="Pfam" id="PF21974"/>
    </source>
</evidence>
<dbReference type="GO" id="GO:0005737">
    <property type="term" value="C:cytoplasm"/>
    <property type="evidence" value="ECO:0007669"/>
    <property type="project" value="UniProtKB-SubCell"/>
</dbReference>
<sequence length="459" mass="51357">MEILHPPSVFAERKSSYKVPPTTIRDKLVSQEARRSKALEEQKRRRSQKIDSARNLDLFADLNLGASDEDEDEDEGVSNVTPASVVPFVSMMESNIPGNTIAGSIQRPQIPVQVQPPRERGTNKQAKKKKKKRANKPNKWADKCMYAELLEMVGDDPWLDGLPTDLETGWVAVGPVPVGKRCLAVTQQSAGVAGVVPNTTLRSRLLGKTLINRFPSTLPPLTVLDCILDENWRDNGILHVLDVVKWKGQDVGDCETPFRFWWRDTRLAELSQTIPPNINFLTSTTNDDPSSSQPKYHFPYPTRFLPVPYHTDTTLPTLYTQIIPFARTTRSLTVEVPVLNPVSEAEAEHHDTFQEVDMNSVEPSQPFTFRAQAPVSLAPVATDVRSDGLLLYVAEASYEAGTSPLSSWIPIVDYEEPGEVRMDEPGEGPLDLFQRLVKRRLEWKTTGLEGTEATMDVEM</sequence>
<dbReference type="STRING" id="68775.A0A5C3MAD8"/>
<reference evidence="13 14" key="1">
    <citation type="journal article" date="2019" name="Nat. Ecol. Evol.">
        <title>Megaphylogeny resolves global patterns of mushroom evolution.</title>
        <authorList>
            <person name="Varga T."/>
            <person name="Krizsan K."/>
            <person name="Foldi C."/>
            <person name="Dima B."/>
            <person name="Sanchez-Garcia M."/>
            <person name="Sanchez-Ramirez S."/>
            <person name="Szollosi G.J."/>
            <person name="Szarkandi J.G."/>
            <person name="Papp V."/>
            <person name="Albert L."/>
            <person name="Andreopoulos W."/>
            <person name="Angelini C."/>
            <person name="Antonin V."/>
            <person name="Barry K.W."/>
            <person name="Bougher N.L."/>
            <person name="Buchanan P."/>
            <person name="Buyck B."/>
            <person name="Bense V."/>
            <person name="Catcheside P."/>
            <person name="Chovatia M."/>
            <person name="Cooper J."/>
            <person name="Damon W."/>
            <person name="Desjardin D."/>
            <person name="Finy P."/>
            <person name="Geml J."/>
            <person name="Haridas S."/>
            <person name="Hughes K."/>
            <person name="Justo A."/>
            <person name="Karasinski D."/>
            <person name="Kautmanova I."/>
            <person name="Kiss B."/>
            <person name="Kocsube S."/>
            <person name="Kotiranta H."/>
            <person name="LaButti K.M."/>
            <person name="Lechner B.E."/>
            <person name="Liimatainen K."/>
            <person name="Lipzen A."/>
            <person name="Lukacs Z."/>
            <person name="Mihaltcheva S."/>
            <person name="Morgado L.N."/>
            <person name="Niskanen T."/>
            <person name="Noordeloos M.E."/>
            <person name="Ohm R.A."/>
            <person name="Ortiz-Santana B."/>
            <person name="Ovrebo C."/>
            <person name="Racz N."/>
            <person name="Riley R."/>
            <person name="Savchenko A."/>
            <person name="Shiryaev A."/>
            <person name="Soop K."/>
            <person name="Spirin V."/>
            <person name="Szebenyi C."/>
            <person name="Tomsovsky M."/>
            <person name="Tulloss R.E."/>
            <person name="Uehling J."/>
            <person name="Grigoriev I.V."/>
            <person name="Vagvolgyi C."/>
            <person name="Papp T."/>
            <person name="Martin F.M."/>
            <person name="Miettinen O."/>
            <person name="Hibbett D.S."/>
            <person name="Nagy L.G."/>
        </authorList>
    </citation>
    <scope>NUCLEOTIDE SEQUENCE [LARGE SCALE GENOMIC DNA]</scope>
    <source>
        <strain evidence="13 14">CBS 166.37</strain>
    </source>
</reference>
<gene>
    <name evidence="13" type="ORF">BDQ12DRAFT_646081</name>
</gene>
<evidence type="ECO:0000256" key="1">
    <source>
        <dbReference type="ARBA" id="ARBA00003975"/>
    </source>
</evidence>
<feature type="compositionally biased region" description="Low complexity" evidence="10">
    <location>
        <begin position="105"/>
        <end position="116"/>
    </location>
</feature>
<organism evidence="13 14">
    <name type="scientific">Crucibulum laeve</name>
    <dbReference type="NCBI Taxonomy" id="68775"/>
    <lineage>
        <taxon>Eukaryota</taxon>
        <taxon>Fungi</taxon>
        <taxon>Dikarya</taxon>
        <taxon>Basidiomycota</taxon>
        <taxon>Agaricomycotina</taxon>
        <taxon>Agaricomycetes</taxon>
        <taxon>Agaricomycetidae</taxon>
        <taxon>Agaricales</taxon>
        <taxon>Agaricineae</taxon>
        <taxon>Nidulariaceae</taxon>
        <taxon>Crucibulum</taxon>
    </lineage>
</organism>
<evidence type="ECO:0000313" key="13">
    <source>
        <dbReference type="EMBL" id="TFK41585.1"/>
    </source>
</evidence>
<keyword evidence="7" id="KW-0963">Cytoplasm</keyword>
<evidence type="ECO:0000256" key="5">
    <source>
        <dbReference type="ARBA" id="ARBA00016034"/>
    </source>
</evidence>
<protein>
    <recommendedName>
        <fullName evidence="5">Snurportin-1</fullName>
    </recommendedName>
</protein>
<dbReference type="Pfam" id="PF21974">
    <property type="entry name" value="SPN1_m3Gcap_bd"/>
    <property type="match status" value="1"/>
</dbReference>
<proteinExistence type="inferred from homology"/>
<dbReference type="GO" id="GO:0005634">
    <property type="term" value="C:nucleus"/>
    <property type="evidence" value="ECO:0007669"/>
    <property type="project" value="UniProtKB-SubCell"/>
</dbReference>
<evidence type="ECO:0000256" key="2">
    <source>
        <dbReference type="ARBA" id="ARBA00004123"/>
    </source>
</evidence>
<feature type="domain" description="Snurportin-1 m3G cap-binding" evidence="12">
    <location>
        <begin position="157"/>
        <end position="271"/>
    </location>
</feature>
<dbReference type="Proteomes" id="UP000308652">
    <property type="component" value="Unassembled WGS sequence"/>
</dbReference>
<dbReference type="Gene3D" id="3.30.470.30">
    <property type="entry name" value="DNA ligase/mRNA capping enzyme"/>
    <property type="match status" value="1"/>
</dbReference>
<evidence type="ECO:0000259" key="11">
    <source>
        <dbReference type="Pfam" id="PF11538"/>
    </source>
</evidence>
<comment type="similarity">
    <text evidence="4">Belongs to the snurportin family.</text>
</comment>
<keyword evidence="8" id="KW-0694">RNA-binding</keyword>
<evidence type="ECO:0000313" key="14">
    <source>
        <dbReference type="Proteomes" id="UP000308652"/>
    </source>
</evidence>
<dbReference type="AlphaFoldDB" id="A0A5C3MAD8"/>
<keyword evidence="9" id="KW-0539">Nucleus</keyword>
<keyword evidence="14" id="KW-1185">Reference proteome</keyword>
<dbReference type="PANTHER" id="PTHR13403:SF6">
    <property type="entry name" value="SNURPORTIN-1"/>
    <property type="match status" value="1"/>
</dbReference>
<name>A0A5C3MAD8_9AGAR</name>
<evidence type="ECO:0000256" key="4">
    <source>
        <dbReference type="ARBA" id="ARBA00007540"/>
    </source>
</evidence>
<dbReference type="Pfam" id="PF11538">
    <property type="entry name" value="Snurportin1"/>
    <property type="match status" value="1"/>
</dbReference>
<feature type="domain" description="Snurportin-1 N-terminal" evidence="11">
    <location>
        <begin position="15"/>
        <end position="55"/>
    </location>
</feature>
<comment type="function">
    <text evidence="1">Functions as an U snRNP-specific nuclear import adapter. Involved in the trimethylguanosine (m3G)-cap-dependent nuclear import of U snRNPs. Binds specifically to the terminal m3G-cap U snRNAs.</text>
</comment>
<feature type="region of interest" description="Disordered" evidence="10">
    <location>
        <begin position="1"/>
        <end position="52"/>
    </location>
</feature>
<evidence type="ECO:0000256" key="3">
    <source>
        <dbReference type="ARBA" id="ARBA00004496"/>
    </source>
</evidence>
<evidence type="ECO:0000256" key="6">
    <source>
        <dbReference type="ARBA" id="ARBA00022448"/>
    </source>
</evidence>
<feature type="compositionally biased region" description="Basic and acidic residues" evidence="10">
    <location>
        <begin position="24"/>
        <end position="52"/>
    </location>
</feature>
<dbReference type="InterPro" id="IPR047857">
    <property type="entry name" value="Snurportin1_C"/>
</dbReference>
<keyword evidence="6" id="KW-0813">Transport</keyword>
<evidence type="ECO:0000256" key="7">
    <source>
        <dbReference type="ARBA" id="ARBA00022490"/>
    </source>
</evidence>
<dbReference type="EMBL" id="ML213594">
    <property type="protein sequence ID" value="TFK41585.1"/>
    <property type="molecule type" value="Genomic_DNA"/>
</dbReference>
<evidence type="ECO:0000256" key="8">
    <source>
        <dbReference type="ARBA" id="ARBA00022884"/>
    </source>
</evidence>
<dbReference type="GO" id="GO:0003723">
    <property type="term" value="F:RNA binding"/>
    <property type="evidence" value="ECO:0007669"/>
    <property type="project" value="UniProtKB-KW"/>
</dbReference>
<feature type="compositionally biased region" description="Basic residues" evidence="10">
    <location>
        <begin position="125"/>
        <end position="136"/>
    </location>
</feature>
<evidence type="ECO:0000256" key="10">
    <source>
        <dbReference type="SAM" id="MobiDB-lite"/>
    </source>
</evidence>
<dbReference type="PANTHER" id="PTHR13403">
    <property type="entry name" value="SNURPORTIN1 RNUT1 PROTEIN RNA, U TRANSPORTER 1"/>
    <property type="match status" value="1"/>
</dbReference>
<dbReference type="InterPro" id="IPR024721">
    <property type="entry name" value="Snurportin-1_N"/>
</dbReference>
<dbReference type="OrthoDB" id="10003593at2759"/>
<feature type="region of interest" description="Disordered" evidence="10">
    <location>
        <begin position="100"/>
        <end position="137"/>
    </location>
</feature>
<evidence type="ECO:0000256" key="9">
    <source>
        <dbReference type="ARBA" id="ARBA00023242"/>
    </source>
</evidence>
<accession>A0A5C3MAD8</accession>
<comment type="subcellular location">
    <subcellularLocation>
        <location evidence="3">Cytoplasm</location>
    </subcellularLocation>
    <subcellularLocation>
        <location evidence="2">Nucleus</location>
    </subcellularLocation>
</comment>
<dbReference type="GO" id="GO:0061015">
    <property type="term" value="P:snRNA import into nucleus"/>
    <property type="evidence" value="ECO:0007669"/>
    <property type="project" value="InterPro"/>
</dbReference>
<dbReference type="InterPro" id="IPR017336">
    <property type="entry name" value="Snurportin-1"/>
</dbReference>